<dbReference type="InterPro" id="IPR050131">
    <property type="entry name" value="Peptidase_S8_subtilisin-like"/>
</dbReference>
<accession>A0A8H4GZQ3</accession>
<keyword evidence="8" id="KW-0865">Zymogen</keyword>
<dbReference type="InterPro" id="IPR023827">
    <property type="entry name" value="Peptidase_S8_Asp-AS"/>
</dbReference>
<dbReference type="FunFam" id="3.40.50.200:FF:000007">
    <property type="entry name" value="Subtilisin-like serine protease"/>
    <property type="match status" value="1"/>
</dbReference>
<dbReference type="InterPro" id="IPR000209">
    <property type="entry name" value="Peptidase_S8/S53_dom"/>
</dbReference>
<name>A0A8H4GZQ3_9EURO</name>
<keyword evidence="5" id="KW-0732">Signal</keyword>
<evidence type="ECO:0000256" key="5">
    <source>
        <dbReference type="ARBA" id="ARBA00022729"/>
    </source>
</evidence>
<evidence type="ECO:0000256" key="8">
    <source>
        <dbReference type="ARBA" id="ARBA00023145"/>
    </source>
</evidence>
<evidence type="ECO:0000256" key="9">
    <source>
        <dbReference type="ARBA" id="ARBA00023180"/>
    </source>
</evidence>
<sequence length="404" mass="43329">MGFTGDKDLVDIVPNSYIVVLKPNFSEEDVNSHIDAICKSEPNQEIAGVSQKINLESFSFRPSNTINTTALGATPSVLRGYTGTFSPSVLQTIKNSPEVDHVEPNKYFHIQDAVDKPTPSWGLSRISHRGPYNPGNNRYIYDSDETGAGVTVYIIDTGIKTDHKEFETANGSRAVWGKTIPTGASDSDNQGHGTHVAGTIAGETCGVAKDAKVVAVKVFPDHSGSTDTHTIIKGMEWAVNDAQSRHDLDIKKTVMNMSLGGGYSQVMDRAVDATVQAGMVVVVAAGNSGQDADLFSPARSPHALTVGAIDETDAMPWWSNWGQILDFNAPGVNIVSCGINNKNETKALSGTSMGLAACLRQNPKYSDFHSLAYELRLRAEGGCKPYTGHEVGTPNLAAVNKRVY</sequence>
<keyword evidence="14" id="KW-1185">Reference proteome</keyword>
<dbReference type="Pfam" id="PF05922">
    <property type="entry name" value="Inhibitor_I9"/>
    <property type="match status" value="1"/>
</dbReference>
<feature type="domain" description="Inhibitor I9" evidence="12">
    <location>
        <begin position="16"/>
        <end position="110"/>
    </location>
</feature>
<evidence type="ECO:0000256" key="6">
    <source>
        <dbReference type="ARBA" id="ARBA00022801"/>
    </source>
</evidence>
<evidence type="ECO:0000259" key="11">
    <source>
        <dbReference type="Pfam" id="PF00082"/>
    </source>
</evidence>
<dbReference type="InterPro" id="IPR010259">
    <property type="entry name" value="S8pro/Inhibitor_I9"/>
</dbReference>
<dbReference type="PROSITE" id="PS00136">
    <property type="entry name" value="SUBTILASE_ASP"/>
    <property type="match status" value="1"/>
</dbReference>
<evidence type="ECO:0000259" key="12">
    <source>
        <dbReference type="Pfam" id="PF05922"/>
    </source>
</evidence>
<dbReference type="Gene3D" id="3.30.70.80">
    <property type="entry name" value="Peptidase S8 propeptide/proteinase inhibitor I9"/>
    <property type="match status" value="1"/>
</dbReference>
<dbReference type="Pfam" id="PF00082">
    <property type="entry name" value="Peptidase_S8"/>
    <property type="match status" value="1"/>
</dbReference>
<dbReference type="SUPFAM" id="SSF52743">
    <property type="entry name" value="Subtilisin-like"/>
    <property type="match status" value="1"/>
</dbReference>
<dbReference type="InterPro" id="IPR015500">
    <property type="entry name" value="Peptidase_S8_subtilisin-rel"/>
</dbReference>
<dbReference type="InterPro" id="IPR037045">
    <property type="entry name" value="S8pro/Inhibitor_I9_sf"/>
</dbReference>
<evidence type="ECO:0000256" key="7">
    <source>
        <dbReference type="ARBA" id="ARBA00022825"/>
    </source>
</evidence>
<keyword evidence="4" id="KW-0645">Protease</keyword>
<keyword evidence="6" id="KW-0378">Hydrolase</keyword>
<evidence type="ECO:0000313" key="13">
    <source>
        <dbReference type="EMBL" id="KAF4232221.1"/>
    </source>
</evidence>
<comment type="caution">
    <text evidence="10">Lacks conserved residue(s) required for the propagation of feature annotation.</text>
</comment>
<comment type="caution">
    <text evidence="13">The sequence shown here is derived from an EMBL/GenBank/DDBJ whole genome shotgun (WGS) entry which is preliminary data.</text>
</comment>
<keyword evidence="9" id="KW-0325">Glycoprotein</keyword>
<dbReference type="EC" id="3.4.21.63" evidence="3"/>
<evidence type="ECO:0000256" key="10">
    <source>
        <dbReference type="PROSITE-ProRule" id="PRU01240"/>
    </source>
</evidence>
<evidence type="ECO:0000256" key="1">
    <source>
        <dbReference type="ARBA" id="ARBA00001242"/>
    </source>
</evidence>
<gene>
    <name evidence="13" type="ORF">CNMCM6805_010057</name>
</gene>
<dbReference type="GO" id="GO:0004252">
    <property type="term" value="F:serine-type endopeptidase activity"/>
    <property type="evidence" value="ECO:0007669"/>
    <property type="project" value="InterPro"/>
</dbReference>
<dbReference type="PROSITE" id="PS00137">
    <property type="entry name" value="SUBTILASE_HIS"/>
    <property type="match status" value="1"/>
</dbReference>
<dbReference type="InterPro" id="IPR036852">
    <property type="entry name" value="Peptidase_S8/S53_dom_sf"/>
</dbReference>
<dbReference type="EMBL" id="JAAAPX010000093">
    <property type="protein sequence ID" value="KAF4232221.1"/>
    <property type="molecule type" value="Genomic_DNA"/>
</dbReference>
<dbReference type="Proteomes" id="UP000653565">
    <property type="component" value="Unassembled WGS sequence"/>
</dbReference>
<dbReference type="InterPro" id="IPR034193">
    <property type="entry name" value="PCSK9_ProteinaseK-like"/>
</dbReference>
<dbReference type="AlphaFoldDB" id="A0A8H4GZQ3"/>
<dbReference type="PROSITE" id="PS51892">
    <property type="entry name" value="SUBTILASE"/>
    <property type="match status" value="1"/>
</dbReference>
<dbReference type="CDD" id="cd04077">
    <property type="entry name" value="Peptidases_S8_PCSK9_ProteinaseK_like"/>
    <property type="match status" value="1"/>
</dbReference>
<dbReference type="GO" id="GO:0006508">
    <property type="term" value="P:proteolysis"/>
    <property type="evidence" value="ECO:0007669"/>
    <property type="project" value="UniProtKB-KW"/>
</dbReference>
<dbReference type="PRINTS" id="PR00723">
    <property type="entry name" value="SUBTILISIN"/>
</dbReference>
<keyword evidence="7" id="KW-0720">Serine protease</keyword>
<evidence type="ECO:0000256" key="3">
    <source>
        <dbReference type="ARBA" id="ARBA00011951"/>
    </source>
</evidence>
<dbReference type="InterPro" id="IPR022398">
    <property type="entry name" value="Peptidase_S8_His-AS"/>
</dbReference>
<reference evidence="13" key="2">
    <citation type="submission" date="2020-04" db="EMBL/GenBank/DDBJ databases">
        <authorList>
            <person name="Santos R.A.C."/>
            <person name="Steenwyk J.L."/>
            <person name="Rivero-Menendez O."/>
            <person name="Mead M.E."/>
            <person name="Silva L.P."/>
            <person name="Bastos R.W."/>
            <person name="Alastruey-Izquierdo A."/>
            <person name="Goldman G.H."/>
            <person name="Rokas A."/>
        </authorList>
    </citation>
    <scope>NUCLEOTIDE SEQUENCE</scope>
    <source>
        <strain evidence="13">CNM-CM6805</strain>
    </source>
</reference>
<feature type="domain" description="Peptidase S8/S53" evidence="11">
    <location>
        <begin position="147"/>
        <end position="353"/>
    </location>
</feature>
<organism evidence="13 14">
    <name type="scientific">Aspergillus fumigatiaffinis</name>
    <dbReference type="NCBI Taxonomy" id="340414"/>
    <lineage>
        <taxon>Eukaryota</taxon>
        <taxon>Fungi</taxon>
        <taxon>Dikarya</taxon>
        <taxon>Ascomycota</taxon>
        <taxon>Pezizomycotina</taxon>
        <taxon>Eurotiomycetes</taxon>
        <taxon>Eurotiomycetidae</taxon>
        <taxon>Eurotiales</taxon>
        <taxon>Aspergillaceae</taxon>
        <taxon>Aspergillus</taxon>
        <taxon>Aspergillus subgen. Fumigati</taxon>
    </lineage>
</organism>
<evidence type="ECO:0000313" key="14">
    <source>
        <dbReference type="Proteomes" id="UP000653565"/>
    </source>
</evidence>
<evidence type="ECO:0000256" key="2">
    <source>
        <dbReference type="ARBA" id="ARBA00011073"/>
    </source>
</evidence>
<dbReference type="PANTHER" id="PTHR43806">
    <property type="entry name" value="PEPTIDASE S8"/>
    <property type="match status" value="1"/>
</dbReference>
<evidence type="ECO:0000256" key="4">
    <source>
        <dbReference type="ARBA" id="ARBA00022670"/>
    </source>
</evidence>
<protein>
    <recommendedName>
        <fullName evidence="3">oryzin</fullName>
        <ecNumber evidence="3">3.4.21.63</ecNumber>
    </recommendedName>
</protein>
<comment type="catalytic activity">
    <reaction evidence="1">
        <text>Hydrolysis of proteins with broad specificity, and of Bz-Arg-OEt &gt; Ac-Tyr-OEt. Does not hydrolyze peptide amides.</text>
        <dbReference type="EC" id="3.4.21.63"/>
    </reaction>
</comment>
<proteinExistence type="inferred from homology"/>
<reference evidence="13" key="1">
    <citation type="journal article" date="2020" name="bioRxiv">
        <title>Genomic and phenotypic heterogeneity of clinical isolates of the human pathogens Aspergillus fumigatus, Aspergillus lentulus and Aspergillus fumigatiaffinis.</title>
        <authorList>
            <person name="dos Santos R.A.C."/>
            <person name="Steenwyk J.L."/>
            <person name="Rivero-Menendez O."/>
            <person name="Mead M.E."/>
            <person name="Silva L.P."/>
            <person name="Bastos R.W."/>
            <person name="Alastruey-Izquierdo A."/>
            <person name="Goldman G.H."/>
            <person name="Rokas A."/>
        </authorList>
    </citation>
    <scope>NUCLEOTIDE SEQUENCE</scope>
    <source>
        <strain evidence="13">CNM-CM6805</strain>
    </source>
</reference>
<comment type="similarity">
    <text evidence="2 10">Belongs to the peptidase S8 family.</text>
</comment>
<dbReference type="Gene3D" id="3.40.50.200">
    <property type="entry name" value="Peptidase S8/S53 domain"/>
    <property type="match status" value="1"/>
</dbReference>
<dbReference type="PANTHER" id="PTHR43806:SF11">
    <property type="entry name" value="CEREVISIN-RELATED"/>
    <property type="match status" value="1"/>
</dbReference>